<proteinExistence type="inferred from homology"/>
<dbReference type="FunFam" id="1.10.10.200:FF:000002">
    <property type="entry name" value="Probable transcriptional regulatory protein CLM62_37755"/>
    <property type="match status" value="1"/>
</dbReference>
<evidence type="ECO:0000256" key="3">
    <source>
        <dbReference type="ARBA" id="ARBA00023015"/>
    </source>
</evidence>
<name>A0A8J6MV06_9DELT</name>
<dbReference type="InterPro" id="IPR002876">
    <property type="entry name" value="Transcrip_reg_TACO1-like"/>
</dbReference>
<protein>
    <recommendedName>
        <fullName evidence="6">Probable transcriptional regulatory protein H8E19_00675</fullName>
    </recommendedName>
</protein>
<dbReference type="Gene3D" id="3.30.70.980">
    <property type="match status" value="2"/>
</dbReference>
<dbReference type="NCBIfam" id="NF001030">
    <property type="entry name" value="PRK00110.1"/>
    <property type="match status" value="1"/>
</dbReference>
<reference evidence="9 10" key="1">
    <citation type="submission" date="2020-08" db="EMBL/GenBank/DDBJ databases">
        <title>Bridging the membrane lipid divide: bacteria of the FCB group superphylum have the potential to synthesize archaeal ether lipids.</title>
        <authorList>
            <person name="Villanueva L."/>
            <person name="Von Meijenfeldt F.A.B."/>
            <person name="Westbye A.B."/>
            <person name="Yadav S."/>
            <person name="Hopmans E.C."/>
            <person name="Dutilh B.E."/>
            <person name="Sinninghe Damste J.S."/>
        </authorList>
    </citation>
    <scope>NUCLEOTIDE SEQUENCE [LARGE SCALE GENOMIC DNA]</scope>
    <source>
        <strain evidence="9">NIOZ-UU27</strain>
    </source>
</reference>
<dbReference type="InterPro" id="IPR017856">
    <property type="entry name" value="Integrase-like_N"/>
</dbReference>
<dbReference type="Gene3D" id="1.10.10.200">
    <property type="match status" value="1"/>
</dbReference>
<keyword evidence="3 6" id="KW-0805">Transcription regulation</keyword>
<organism evidence="9 10">
    <name type="scientific">Candidatus Desulfacyla euxinica</name>
    <dbReference type="NCBI Taxonomy" id="2841693"/>
    <lineage>
        <taxon>Bacteria</taxon>
        <taxon>Deltaproteobacteria</taxon>
        <taxon>Candidatus Desulfacyla</taxon>
    </lineage>
</organism>
<dbReference type="EMBL" id="JACNJD010000042">
    <property type="protein sequence ID" value="MBC8175888.1"/>
    <property type="molecule type" value="Genomic_DNA"/>
</dbReference>
<dbReference type="GO" id="GO:0005829">
    <property type="term" value="C:cytosol"/>
    <property type="evidence" value="ECO:0007669"/>
    <property type="project" value="TreeGrafter"/>
</dbReference>
<keyword evidence="5 6" id="KW-0804">Transcription</keyword>
<dbReference type="NCBIfam" id="TIGR01033">
    <property type="entry name" value="YebC/PmpR family DNA-binding transcriptional regulator"/>
    <property type="match status" value="1"/>
</dbReference>
<dbReference type="GO" id="GO:0006355">
    <property type="term" value="P:regulation of DNA-templated transcription"/>
    <property type="evidence" value="ECO:0007669"/>
    <property type="project" value="UniProtKB-UniRule"/>
</dbReference>
<evidence type="ECO:0000256" key="6">
    <source>
        <dbReference type="HAMAP-Rule" id="MF_00693"/>
    </source>
</evidence>
<dbReference type="HAMAP" id="MF_00693">
    <property type="entry name" value="Transcrip_reg_TACO1"/>
    <property type="match status" value="1"/>
</dbReference>
<feature type="domain" description="TACO1/YebC-like N-terminal" evidence="8">
    <location>
        <begin position="5"/>
        <end position="76"/>
    </location>
</feature>
<comment type="subcellular location">
    <subcellularLocation>
        <location evidence="6">Cytoplasm</location>
    </subcellularLocation>
</comment>
<feature type="domain" description="TACO1/YebC-like second and third" evidence="7">
    <location>
        <begin position="82"/>
        <end position="236"/>
    </location>
</feature>
<evidence type="ECO:0000259" key="7">
    <source>
        <dbReference type="Pfam" id="PF01709"/>
    </source>
</evidence>
<keyword evidence="2 6" id="KW-0963">Cytoplasm</keyword>
<dbReference type="FunFam" id="3.30.70.980:FF:000002">
    <property type="entry name" value="Probable transcriptional regulatory protein YebC"/>
    <property type="match status" value="1"/>
</dbReference>
<comment type="similarity">
    <text evidence="1 6">Belongs to the TACO1 family.</text>
</comment>
<evidence type="ECO:0000259" key="8">
    <source>
        <dbReference type="Pfam" id="PF20772"/>
    </source>
</evidence>
<evidence type="ECO:0000313" key="9">
    <source>
        <dbReference type="EMBL" id="MBC8175888.1"/>
    </source>
</evidence>
<dbReference type="PANTHER" id="PTHR12532:SF6">
    <property type="entry name" value="TRANSCRIPTIONAL REGULATORY PROTEIN YEBC-RELATED"/>
    <property type="match status" value="1"/>
</dbReference>
<dbReference type="PANTHER" id="PTHR12532">
    <property type="entry name" value="TRANSLATIONAL ACTIVATOR OF CYTOCHROME C OXIDASE 1"/>
    <property type="match status" value="1"/>
</dbReference>
<evidence type="ECO:0000256" key="5">
    <source>
        <dbReference type="ARBA" id="ARBA00023163"/>
    </source>
</evidence>
<dbReference type="InterPro" id="IPR048300">
    <property type="entry name" value="TACO1_YebC-like_2nd/3rd_dom"/>
</dbReference>
<gene>
    <name evidence="9" type="ORF">H8E19_00675</name>
</gene>
<dbReference type="NCBIfam" id="NF009044">
    <property type="entry name" value="PRK12378.1"/>
    <property type="match status" value="1"/>
</dbReference>
<evidence type="ECO:0000256" key="1">
    <source>
        <dbReference type="ARBA" id="ARBA00008724"/>
    </source>
</evidence>
<dbReference type="Pfam" id="PF01709">
    <property type="entry name" value="Transcrip_reg"/>
    <property type="match status" value="1"/>
</dbReference>
<dbReference type="InterPro" id="IPR029072">
    <property type="entry name" value="YebC-like"/>
</dbReference>
<dbReference type="GO" id="GO:0003677">
    <property type="term" value="F:DNA binding"/>
    <property type="evidence" value="ECO:0007669"/>
    <property type="project" value="UniProtKB-UniRule"/>
</dbReference>
<sequence>MSGHSKWSSIKHKKGAADAKRGKIFTKLIKEITVAARMGGGDPDGNPRLRSAIAAAKGENMPKENIERGIKKGTGELEGVSYEEASYEGYGPGGVAVLVDCLTDNKNRTVADIKHLFERHGGNLGEPGCVAWMFEQKGLMVFEKDKVDEEELFDLALEAGGEDVREEETEFEVITAPSDLESVKQAIDDAGLSYSLAEVTKIPQNTVKVEGKKAQQTLNLMQSIEDHDDVSHVYANCDIPDDVMEALD</sequence>
<dbReference type="InterPro" id="IPR026564">
    <property type="entry name" value="Transcrip_reg_TACO1-like_dom3"/>
</dbReference>
<comment type="caution">
    <text evidence="9">The sequence shown here is derived from an EMBL/GenBank/DDBJ whole genome shotgun (WGS) entry which is preliminary data.</text>
</comment>
<dbReference type="SUPFAM" id="SSF75625">
    <property type="entry name" value="YebC-like"/>
    <property type="match status" value="1"/>
</dbReference>
<evidence type="ECO:0000256" key="2">
    <source>
        <dbReference type="ARBA" id="ARBA00022490"/>
    </source>
</evidence>
<evidence type="ECO:0000256" key="4">
    <source>
        <dbReference type="ARBA" id="ARBA00023125"/>
    </source>
</evidence>
<dbReference type="Pfam" id="PF20772">
    <property type="entry name" value="TACO1_YebC_N"/>
    <property type="match status" value="1"/>
</dbReference>
<evidence type="ECO:0000313" key="10">
    <source>
        <dbReference type="Proteomes" id="UP000650524"/>
    </source>
</evidence>
<dbReference type="InterPro" id="IPR049083">
    <property type="entry name" value="TACO1_YebC_N"/>
</dbReference>
<dbReference type="AlphaFoldDB" id="A0A8J6MV06"/>
<dbReference type="Proteomes" id="UP000650524">
    <property type="component" value="Unassembled WGS sequence"/>
</dbReference>
<keyword evidence="4 6" id="KW-0238">DNA-binding</keyword>
<accession>A0A8J6MV06</accession>